<keyword evidence="4" id="KW-1185">Reference proteome</keyword>
<name>A0ABX3NP85_9BACT</name>
<sequence>MHVDLTRLAPRPPPNLSANWRKEFGDTQLLQSKTEAISREVSDTPSTGGGTGEAGRGPFFEMVMNAYFYPLTAPGLFMKKYFICLGLIVILFACKDKKATIKAGEITTAADFVAFYPEVPLPHIIADTMLARKPNTTLALDLNTLSKYIPDSVWKKDFGKNASPKFYALGRAKEKEKENYLFTEVTAGNKRIAYLACFNNDNKFLKAMPLLKTGFERYTSAYGMLDSKFQITTYRETKKTADDIVFKRNIYFYDRNGDNFTLIVTEPNEDIIEDVVNPIDTMAATHKYSGDYVEDAKNFISIRDGKNPSEMVFFVHFEKNDGKCNGELKGAARFISPTVAQFVKSDNPCSLEFTFTGSKVTMKENGRCGTFRDIQCFFNGSYAKKKAAKPKAKK</sequence>
<evidence type="ECO:0008006" key="5">
    <source>
        <dbReference type="Google" id="ProtNLM"/>
    </source>
</evidence>
<proteinExistence type="predicted"/>
<comment type="caution">
    <text evidence="3">The sequence shown here is derived from an EMBL/GenBank/DDBJ whole genome shotgun (WGS) entry which is preliminary data.</text>
</comment>
<keyword evidence="2" id="KW-1133">Transmembrane helix</keyword>
<dbReference type="Proteomes" id="UP000192277">
    <property type="component" value="Unassembled WGS sequence"/>
</dbReference>
<gene>
    <name evidence="3" type="ORF">A4D02_11775</name>
</gene>
<keyword evidence="2" id="KW-0812">Transmembrane</keyword>
<protein>
    <recommendedName>
        <fullName evidence="5">Lipoprotein</fullName>
    </recommendedName>
</protein>
<organism evidence="3 4">
    <name type="scientific">Niastella koreensis</name>
    <dbReference type="NCBI Taxonomy" id="354356"/>
    <lineage>
        <taxon>Bacteria</taxon>
        <taxon>Pseudomonadati</taxon>
        <taxon>Bacteroidota</taxon>
        <taxon>Chitinophagia</taxon>
        <taxon>Chitinophagales</taxon>
        <taxon>Chitinophagaceae</taxon>
        <taxon>Niastella</taxon>
    </lineage>
</organism>
<evidence type="ECO:0000256" key="1">
    <source>
        <dbReference type="SAM" id="MobiDB-lite"/>
    </source>
</evidence>
<feature type="region of interest" description="Disordered" evidence="1">
    <location>
        <begin position="1"/>
        <end position="20"/>
    </location>
</feature>
<accession>A0ABX3NP85</accession>
<evidence type="ECO:0000313" key="3">
    <source>
        <dbReference type="EMBL" id="OQP42260.1"/>
    </source>
</evidence>
<evidence type="ECO:0000313" key="4">
    <source>
        <dbReference type="Proteomes" id="UP000192277"/>
    </source>
</evidence>
<dbReference type="EMBL" id="LWBO01000044">
    <property type="protein sequence ID" value="OQP42260.1"/>
    <property type="molecule type" value="Genomic_DNA"/>
</dbReference>
<feature type="transmembrane region" description="Helical" evidence="2">
    <location>
        <begin position="67"/>
        <end position="93"/>
    </location>
</feature>
<evidence type="ECO:0000256" key="2">
    <source>
        <dbReference type="SAM" id="Phobius"/>
    </source>
</evidence>
<keyword evidence="2" id="KW-0472">Membrane</keyword>
<reference evidence="3 4" key="1">
    <citation type="submission" date="2016-04" db="EMBL/GenBank/DDBJ databases">
        <authorList>
            <person name="Chen L."/>
            <person name="Zhuang W."/>
            <person name="Wang G."/>
        </authorList>
    </citation>
    <scope>NUCLEOTIDE SEQUENCE [LARGE SCALE GENOMIC DNA]</scope>
    <source>
        <strain evidence="4">GR20</strain>
    </source>
</reference>